<dbReference type="EMBL" id="UHAI01000005">
    <property type="protein sequence ID" value="SUK60864.1"/>
    <property type="molecule type" value="Genomic_DNA"/>
</dbReference>
<keyword evidence="4 6" id="KW-0044">Antibiotic</keyword>
<keyword evidence="2 6" id="KW-0929">Antimicrobial</keyword>
<dbReference type="GO" id="GO:0031640">
    <property type="term" value="P:killing of cells of another organism"/>
    <property type="evidence" value="ECO:0007669"/>
    <property type="project" value="UniProtKB-UniRule"/>
</dbReference>
<reference evidence="8 9" key="1">
    <citation type="submission" date="2018-06" db="EMBL/GenBank/DDBJ databases">
        <authorList>
            <consortium name="Pathogen Informatics"/>
            <person name="Doyle S."/>
        </authorList>
    </citation>
    <scope>NUCLEOTIDE SEQUENCE [LARGE SCALE GENOMIC DNA]</scope>
    <source>
        <strain evidence="8 9">NCTC7972</strain>
    </source>
</reference>
<evidence type="ECO:0000256" key="5">
    <source>
        <dbReference type="ARBA" id="ARBA00023048"/>
    </source>
</evidence>
<dbReference type="Pfam" id="PF02052">
    <property type="entry name" value="Gallidermin"/>
    <property type="match status" value="1"/>
</dbReference>
<comment type="PTM">
    <text evidence="6">Maturation of lantibiotics involves the enzymatic conversion of Thr, and Ser into dehydrated AA and the formation of thioether bonds with cysteine. This is followed by membrane translocation and cleavage of the modified precursor.</text>
</comment>
<name>A0A8G2I2T9_STAAU</name>
<proteinExistence type="inferred from homology"/>
<gene>
    <name evidence="8" type="primary">gdmA_4</name>
    <name evidence="7" type="synonym">gdmA_1</name>
    <name evidence="7" type="ORF">NCTC7972_00095</name>
    <name evidence="8" type="ORF">NCTC7972_02775</name>
</gene>
<keyword evidence="3 6" id="KW-0425">Lantibiotic</keyword>
<evidence type="ECO:0000313" key="8">
    <source>
        <dbReference type="EMBL" id="SUK60864.1"/>
    </source>
</evidence>
<dbReference type="EMBL" id="UHAI01000002">
    <property type="protein sequence ID" value="SUK14272.1"/>
    <property type="molecule type" value="Genomic_DNA"/>
</dbReference>
<dbReference type="GO" id="GO:0005576">
    <property type="term" value="C:extracellular region"/>
    <property type="evidence" value="ECO:0007669"/>
    <property type="project" value="InterPro"/>
</dbReference>
<dbReference type="NCBIfam" id="TIGR03731">
    <property type="entry name" value="lantibio_gallid"/>
    <property type="match status" value="1"/>
</dbReference>
<evidence type="ECO:0000256" key="1">
    <source>
        <dbReference type="ARBA" id="ARBA00009379"/>
    </source>
</evidence>
<keyword evidence="5 6" id="KW-0078">Bacteriocin</keyword>
<dbReference type="RefSeq" id="WP_000416760.1">
    <property type="nucleotide sequence ID" value="NZ_BAABRD010000004.1"/>
</dbReference>
<evidence type="ECO:0000256" key="6">
    <source>
        <dbReference type="RuleBase" id="RU362078"/>
    </source>
</evidence>
<sequence length="47" mass="5057">MEKVLDLDVQVKGNNNTNDSAGDERLTSYSLCSFGCGKTGSFNSFCC</sequence>
<evidence type="ECO:0000256" key="2">
    <source>
        <dbReference type="ARBA" id="ARBA00022529"/>
    </source>
</evidence>
<protein>
    <recommendedName>
        <fullName evidence="6">Lantibiotic</fullName>
    </recommendedName>
</protein>
<evidence type="ECO:0000313" key="7">
    <source>
        <dbReference type="EMBL" id="SUK14272.1"/>
    </source>
</evidence>
<dbReference type="GO" id="GO:0042742">
    <property type="term" value="P:defense response to bacterium"/>
    <property type="evidence" value="ECO:0007669"/>
    <property type="project" value="UniProtKB-UniRule"/>
</dbReference>
<comment type="similarity">
    <text evidence="1 6">Belongs to the type A lantibiotic family.</text>
</comment>
<dbReference type="Proteomes" id="UP000254224">
    <property type="component" value="Unassembled WGS sequence"/>
</dbReference>
<dbReference type="GO" id="GO:0005102">
    <property type="term" value="F:signaling receptor binding"/>
    <property type="evidence" value="ECO:0007669"/>
    <property type="project" value="UniProtKB-KW"/>
</dbReference>
<evidence type="ECO:0000256" key="3">
    <source>
        <dbReference type="ARBA" id="ARBA00022789"/>
    </source>
</evidence>
<organism evidence="8 9">
    <name type="scientific">Staphylococcus aureus</name>
    <dbReference type="NCBI Taxonomy" id="1280"/>
    <lineage>
        <taxon>Bacteria</taxon>
        <taxon>Bacillati</taxon>
        <taxon>Bacillota</taxon>
        <taxon>Bacilli</taxon>
        <taxon>Bacillales</taxon>
        <taxon>Staphylococcaceae</taxon>
        <taxon>Staphylococcus</taxon>
    </lineage>
</organism>
<dbReference type="InterPro" id="IPR006079">
    <property type="entry name" value="Lantibiotic_typ-A_Bacillales"/>
</dbReference>
<dbReference type="AlphaFoldDB" id="A0A8G2I2T9"/>
<evidence type="ECO:0000256" key="4">
    <source>
        <dbReference type="ARBA" id="ARBA00023022"/>
    </source>
</evidence>
<comment type="caution">
    <text evidence="8">The sequence shown here is derived from an EMBL/GenBank/DDBJ whole genome shotgun (WGS) entry which is preliminary data.</text>
</comment>
<accession>A0A8G2I2T9</accession>
<evidence type="ECO:0000313" key="9">
    <source>
        <dbReference type="Proteomes" id="UP000254224"/>
    </source>
</evidence>
<comment type="function">
    <text evidence="6">Lanthionine-containing peptide antibiotic (lantibiotic) active on Gram-positive bacteria. The bactericidal activity of lantibiotics is based on depolarization of energized bacterial cytoplasmic membranes, initiated by the formation of aqueous transmembrane pores.</text>
</comment>